<keyword evidence="4" id="KW-1003">Cell membrane</keyword>
<dbReference type="InterPro" id="IPR050388">
    <property type="entry name" value="ABC_Ni/Peptide_Import"/>
</dbReference>
<evidence type="ECO:0000256" key="7">
    <source>
        <dbReference type="ARBA" id="ARBA00022840"/>
    </source>
</evidence>
<dbReference type="Pfam" id="PF08352">
    <property type="entry name" value="oligo_HPY"/>
    <property type="match status" value="1"/>
</dbReference>
<evidence type="ECO:0000256" key="9">
    <source>
        <dbReference type="ARBA" id="ARBA00023136"/>
    </source>
</evidence>
<evidence type="ECO:0000256" key="2">
    <source>
        <dbReference type="ARBA" id="ARBA00005417"/>
    </source>
</evidence>
<keyword evidence="12" id="KW-1185">Reference proteome</keyword>
<dbReference type="InterPro" id="IPR003593">
    <property type="entry name" value="AAA+_ATPase"/>
</dbReference>
<comment type="subcellular location">
    <subcellularLocation>
        <location evidence="1">Cell membrane</location>
        <topology evidence="1">Peripheral membrane protein</topology>
    </subcellularLocation>
</comment>
<dbReference type="PROSITE" id="PS00211">
    <property type="entry name" value="ABC_TRANSPORTER_1"/>
    <property type="match status" value="1"/>
</dbReference>
<protein>
    <submittedName>
        <fullName evidence="11">Peptide ABC transporter substrate-binding protein</fullName>
    </submittedName>
</protein>
<dbReference type="SMART" id="SM00382">
    <property type="entry name" value="AAA"/>
    <property type="match status" value="1"/>
</dbReference>
<dbReference type="InterPro" id="IPR017871">
    <property type="entry name" value="ABC_transporter-like_CS"/>
</dbReference>
<dbReference type="InterPro" id="IPR013563">
    <property type="entry name" value="Oligopep_ABC_C"/>
</dbReference>
<evidence type="ECO:0000256" key="8">
    <source>
        <dbReference type="ARBA" id="ARBA00022967"/>
    </source>
</evidence>
<dbReference type="OrthoDB" id="9802264at2"/>
<keyword evidence="8" id="KW-1278">Translocase</keyword>
<dbReference type="SUPFAM" id="SSF52540">
    <property type="entry name" value="P-loop containing nucleoside triphosphate hydrolases"/>
    <property type="match status" value="1"/>
</dbReference>
<evidence type="ECO:0000256" key="6">
    <source>
        <dbReference type="ARBA" id="ARBA00022741"/>
    </source>
</evidence>
<organism evidence="11 12">
    <name type="scientific">Fictibacillus enclensis</name>
    <dbReference type="NCBI Taxonomy" id="1017270"/>
    <lineage>
        <taxon>Bacteria</taxon>
        <taxon>Bacillati</taxon>
        <taxon>Bacillota</taxon>
        <taxon>Bacilli</taxon>
        <taxon>Bacillales</taxon>
        <taxon>Fictibacillaceae</taxon>
        <taxon>Fictibacillus</taxon>
    </lineage>
</organism>
<keyword evidence="9" id="KW-0472">Membrane</keyword>
<keyword evidence="6" id="KW-0547">Nucleotide-binding</keyword>
<evidence type="ECO:0000313" key="12">
    <source>
        <dbReference type="Proteomes" id="UP000054099"/>
    </source>
</evidence>
<dbReference type="PROSITE" id="PS50893">
    <property type="entry name" value="ABC_TRANSPORTER_2"/>
    <property type="match status" value="1"/>
</dbReference>
<dbReference type="GO" id="GO:0015833">
    <property type="term" value="P:peptide transport"/>
    <property type="evidence" value="ECO:0007669"/>
    <property type="project" value="InterPro"/>
</dbReference>
<dbReference type="GO" id="GO:0016887">
    <property type="term" value="F:ATP hydrolysis activity"/>
    <property type="evidence" value="ECO:0007669"/>
    <property type="project" value="InterPro"/>
</dbReference>
<dbReference type="InterPro" id="IPR027417">
    <property type="entry name" value="P-loop_NTPase"/>
</dbReference>
<evidence type="ECO:0000313" key="11">
    <source>
        <dbReference type="EMBL" id="KSU80301.1"/>
    </source>
</evidence>
<keyword evidence="5" id="KW-0997">Cell inner membrane</keyword>
<name>A0A0V8J032_9BACL</name>
<dbReference type="Proteomes" id="UP000054099">
    <property type="component" value="Unassembled WGS sequence"/>
</dbReference>
<keyword evidence="3" id="KW-0813">Transport</keyword>
<dbReference type="PANTHER" id="PTHR43297:SF14">
    <property type="entry name" value="ATPASE AAA-TYPE CORE DOMAIN-CONTAINING PROTEIN"/>
    <property type="match status" value="1"/>
</dbReference>
<comment type="caution">
    <text evidence="11">The sequence shown here is derived from an EMBL/GenBank/DDBJ whole genome shotgun (WGS) entry which is preliminary data.</text>
</comment>
<dbReference type="Pfam" id="PF00005">
    <property type="entry name" value="ABC_tran"/>
    <property type="match status" value="1"/>
</dbReference>
<dbReference type="EMBL" id="LNQN01000007">
    <property type="protein sequence ID" value="KSU80301.1"/>
    <property type="molecule type" value="Genomic_DNA"/>
</dbReference>
<proteinExistence type="inferred from homology"/>
<dbReference type="InterPro" id="IPR003439">
    <property type="entry name" value="ABC_transporter-like_ATP-bd"/>
</dbReference>
<evidence type="ECO:0000259" key="10">
    <source>
        <dbReference type="PROSITE" id="PS50893"/>
    </source>
</evidence>
<keyword evidence="7" id="KW-0067">ATP-binding</keyword>
<dbReference type="Gene3D" id="3.40.50.300">
    <property type="entry name" value="P-loop containing nucleotide triphosphate hydrolases"/>
    <property type="match status" value="1"/>
</dbReference>
<evidence type="ECO:0000256" key="1">
    <source>
        <dbReference type="ARBA" id="ARBA00004202"/>
    </source>
</evidence>
<dbReference type="CDD" id="cd03257">
    <property type="entry name" value="ABC_NikE_OppD_transporters"/>
    <property type="match status" value="1"/>
</dbReference>
<dbReference type="FunFam" id="3.40.50.300:FF:000016">
    <property type="entry name" value="Oligopeptide ABC transporter ATP-binding component"/>
    <property type="match status" value="1"/>
</dbReference>
<dbReference type="GO" id="GO:0005886">
    <property type="term" value="C:plasma membrane"/>
    <property type="evidence" value="ECO:0007669"/>
    <property type="project" value="UniProtKB-SubCell"/>
</dbReference>
<gene>
    <name evidence="11" type="ORF">AS030_20405</name>
</gene>
<dbReference type="RefSeq" id="WP_061975186.1">
    <property type="nucleotide sequence ID" value="NZ_FMAV01000005.1"/>
</dbReference>
<evidence type="ECO:0000256" key="5">
    <source>
        <dbReference type="ARBA" id="ARBA00022519"/>
    </source>
</evidence>
<accession>A0A0V8J032</accession>
<feature type="domain" description="ABC transporter" evidence="10">
    <location>
        <begin position="5"/>
        <end position="253"/>
    </location>
</feature>
<evidence type="ECO:0000256" key="3">
    <source>
        <dbReference type="ARBA" id="ARBA00022448"/>
    </source>
</evidence>
<dbReference type="NCBIfam" id="TIGR01727">
    <property type="entry name" value="oligo_HPY"/>
    <property type="match status" value="1"/>
</dbReference>
<comment type="similarity">
    <text evidence="2">Belongs to the ABC transporter superfamily.</text>
</comment>
<dbReference type="PANTHER" id="PTHR43297">
    <property type="entry name" value="OLIGOPEPTIDE TRANSPORT ATP-BINDING PROTEIN APPD"/>
    <property type="match status" value="1"/>
</dbReference>
<reference evidence="11 12" key="1">
    <citation type="journal article" date="2014" name="Antonie Van Leeuwenhoek">
        <title>Fictibacillus enclensis sp. nov., isolated from marine sediment.</title>
        <authorList>
            <person name="Dastager S.G."/>
            <person name="Mawlankar R."/>
            <person name="Srinivasan K."/>
            <person name="Tang S.K."/>
            <person name="Lee J.C."/>
            <person name="Ramana V.V."/>
            <person name="Shouche Y.S."/>
        </authorList>
    </citation>
    <scope>NUCLEOTIDE SEQUENCE [LARGE SCALE GENOMIC DNA]</scope>
    <source>
        <strain evidence="11 12">NIO-1003</strain>
    </source>
</reference>
<dbReference type="GO" id="GO:0005524">
    <property type="term" value="F:ATP binding"/>
    <property type="evidence" value="ECO:0007669"/>
    <property type="project" value="UniProtKB-KW"/>
</dbReference>
<evidence type="ECO:0000256" key="4">
    <source>
        <dbReference type="ARBA" id="ARBA00022475"/>
    </source>
</evidence>
<dbReference type="AlphaFoldDB" id="A0A0V8J032"/>
<sequence length="321" mass="34493">MVLVLKDLCVDFTGMRGKVRALNNVSLSIEKGEVLGVVGESGSGKSVTALSILGLLGSNANISNGEISYSGQNLLTLGPKEMQSLRGKKIGMVFQEPMTALHPTMKVGNQLAEVIKRHRSVSKRQACKLAIEALKEVHIHDPELVAKKYPFELSGGMRQRIVIALAMSAPPDLLIADEPTTALDVTIQKEILQLIKELNDRRGTSVLLITHDLGVVSNVCDRVMVMYAGEVVEEGITEAVLNAPSHPYTEALLHALPDLADPGEPLKAIPGEVPDLQNRPAGCAFASRCPKAMDICGVSAPALELVSTNRSAACWLRRDTH</sequence>